<keyword evidence="1" id="KW-0732">Signal</keyword>
<dbReference type="EMBL" id="KN565490">
    <property type="protein sequence ID" value="KHJ85071.1"/>
    <property type="molecule type" value="Genomic_DNA"/>
</dbReference>
<organism evidence="2 3">
    <name type="scientific">Oesophagostomum dentatum</name>
    <name type="common">Nodular worm</name>
    <dbReference type="NCBI Taxonomy" id="61180"/>
    <lineage>
        <taxon>Eukaryota</taxon>
        <taxon>Metazoa</taxon>
        <taxon>Ecdysozoa</taxon>
        <taxon>Nematoda</taxon>
        <taxon>Chromadorea</taxon>
        <taxon>Rhabditida</taxon>
        <taxon>Rhabditina</taxon>
        <taxon>Rhabditomorpha</taxon>
        <taxon>Strongyloidea</taxon>
        <taxon>Strongylidae</taxon>
        <taxon>Oesophagostomum</taxon>
    </lineage>
</organism>
<dbReference type="OrthoDB" id="5850462at2759"/>
<protein>
    <submittedName>
        <fullName evidence="2">Uncharacterized protein</fullName>
    </submittedName>
</protein>
<dbReference type="Proteomes" id="UP000053660">
    <property type="component" value="Unassembled WGS sequence"/>
</dbReference>
<gene>
    <name evidence="2" type="ORF">OESDEN_15208</name>
</gene>
<keyword evidence="3" id="KW-1185">Reference proteome</keyword>
<evidence type="ECO:0000256" key="1">
    <source>
        <dbReference type="SAM" id="SignalP"/>
    </source>
</evidence>
<reference evidence="2 3" key="1">
    <citation type="submission" date="2014-03" db="EMBL/GenBank/DDBJ databases">
        <title>Draft genome of the hookworm Oesophagostomum dentatum.</title>
        <authorList>
            <person name="Mitreva M."/>
        </authorList>
    </citation>
    <scope>NUCLEOTIDE SEQUENCE [LARGE SCALE GENOMIC DNA]</scope>
    <source>
        <strain evidence="2 3">OD-Hann</strain>
    </source>
</reference>
<name>A0A0B1SMG6_OESDE</name>
<feature type="chain" id="PRO_5002061672" evidence="1">
    <location>
        <begin position="21"/>
        <end position="68"/>
    </location>
</feature>
<dbReference type="AlphaFoldDB" id="A0A0B1SMG6"/>
<proteinExistence type="predicted"/>
<evidence type="ECO:0000313" key="2">
    <source>
        <dbReference type="EMBL" id="KHJ85071.1"/>
    </source>
</evidence>
<evidence type="ECO:0000313" key="3">
    <source>
        <dbReference type="Proteomes" id="UP000053660"/>
    </source>
</evidence>
<feature type="signal peptide" evidence="1">
    <location>
        <begin position="1"/>
        <end position="20"/>
    </location>
</feature>
<accession>A0A0B1SMG6</accession>
<sequence length="68" mass="7833">MSSTTAAIVALCLLVCLVDTQRISEQNPDLDRFSAVAQELQEMMRHNKRDFRFHAARGKKYDPLELPR</sequence>